<dbReference type="OrthoDB" id="1523489at2"/>
<dbReference type="GO" id="GO:0016989">
    <property type="term" value="F:sigma factor antagonist activity"/>
    <property type="evidence" value="ECO:0007669"/>
    <property type="project" value="TreeGrafter"/>
</dbReference>
<proteinExistence type="predicted"/>
<accession>A0A3P1BZH9</accession>
<dbReference type="PIRSF" id="PIRSF018266">
    <property type="entry name" value="FecR"/>
    <property type="match status" value="1"/>
</dbReference>
<feature type="domain" description="Protein FecR C-terminal" evidence="2">
    <location>
        <begin position="274"/>
        <end position="342"/>
    </location>
</feature>
<dbReference type="AlphaFoldDB" id="A0A3P1BZH9"/>
<name>A0A3P1BZH9_9BACT</name>
<dbReference type="PANTHER" id="PTHR30273:SF2">
    <property type="entry name" value="PROTEIN FECR"/>
    <property type="match status" value="1"/>
</dbReference>
<protein>
    <submittedName>
        <fullName evidence="3">DUF4974 domain-containing protein</fullName>
    </submittedName>
</protein>
<reference evidence="3 4" key="1">
    <citation type="submission" date="2018-11" db="EMBL/GenBank/DDBJ databases">
        <authorList>
            <person name="Zhou Z."/>
            <person name="Wang G."/>
        </authorList>
    </citation>
    <scope>NUCLEOTIDE SEQUENCE [LARGE SCALE GENOMIC DNA]</scope>
    <source>
        <strain evidence="3 4">KCTC52004</strain>
    </source>
</reference>
<evidence type="ECO:0000259" key="1">
    <source>
        <dbReference type="Pfam" id="PF04773"/>
    </source>
</evidence>
<evidence type="ECO:0000313" key="3">
    <source>
        <dbReference type="EMBL" id="RRB06555.1"/>
    </source>
</evidence>
<dbReference type="Pfam" id="PF04773">
    <property type="entry name" value="FecR"/>
    <property type="match status" value="1"/>
</dbReference>
<dbReference type="Gene3D" id="3.55.50.30">
    <property type="match status" value="1"/>
</dbReference>
<dbReference type="InterPro" id="IPR032508">
    <property type="entry name" value="FecR_C"/>
</dbReference>
<organism evidence="3 4">
    <name type="scientific">Larkinella rosea</name>
    <dbReference type="NCBI Taxonomy" id="2025312"/>
    <lineage>
        <taxon>Bacteria</taxon>
        <taxon>Pseudomonadati</taxon>
        <taxon>Bacteroidota</taxon>
        <taxon>Cytophagia</taxon>
        <taxon>Cytophagales</taxon>
        <taxon>Spirosomataceae</taxon>
        <taxon>Larkinella</taxon>
    </lineage>
</organism>
<dbReference type="Proteomes" id="UP000271925">
    <property type="component" value="Unassembled WGS sequence"/>
</dbReference>
<dbReference type="EMBL" id="RQJO01000007">
    <property type="protein sequence ID" value="RRB06555.1"/>
    <property type="molecule type" value="Genomic_DNA"/>
</dbReference>
<gene>
    <name evidence="3" type="ORF">EHT25_01775</name>
</gene>
<dbReference type="InterPro" id="IPR012373">
    <property type="entry name" value="Ferrdict_sens_TM"/>
</dbReference>
<dbReference type="PANTHER" id="PTHR30273">
    <property type="entry name" value="PERIPLASMIC SIGNAL SENSOR AND SIGMA FACTOR ACTIVATOR FECR-RELATED"/>
    <property type="match status" value="1"/>
</dbReference>
<dbReference type="InterPro" id="IPR006860">
    <property type="entry name" value="FecR"/>
</dbReference>
<dbReference type="Gene3D" id="2.60.120.1440">
    <property type="match status" value="1"/>
</dbReference>
<comment type="caution">
    <text evidence="3">The sequence shown here is derived from an EMBL/GenBank/DDBJ whole genome shotgun (WGS) entry which is preliminary data.</text>
</comment>
<evidence type="ECO:0000313" key="4">
    <source>
        <dbReference type="Proteomes" id="UP000271925"/>
    </source>
</evidence>
<evidence type="ECO:0000259" key="2">
    <source>
        <dbReference type="Pfam" id="PF16344"/>
    </source>
</evidence>
<keyword evidence="4" id="KW-1185">Reference proteome</keyword>
<dbReference type="Pfam" id="PF16344">
    <property type="entry name" value="FecR_C"/>
    <property type="match status" value="1"/>
</dbReference>
<sequence length="345" mass="39746">MLRPMNWLPEMLLQNAEFRHWVLKPTDELNQKWDALLANATEEQQQFVHQARAVLLSLPTEPELSDAETATLWQSILDQNRSPQVVHPMPDSGRFRVSRWYRIAAVLAVVFLAGWRGWQTYSERMIAIKTAFGQIRQFNLPDGSQITLNGNSTLSYPANWSNQEQRQVWLEGEAYFKVTKHRFQQQPVKFVVHSADVNIEVLGTRFNVKNRRGMVNVALNEGKIQISQLASLNSQSSMVMKPGDVVEFSNVQKTFRQQQVKQPEIYSSWTQKVLIFDNTPLQEIAQTLEDTYKLNVTFADDSLRHLTFTGNLPTNDPNTILRTLSKAFDLQVTRTNEQQVTIQSR</sequence>
<feature type="domain" description="FecR protein" evidence="1">
    <location>
        <begin position="128"/>
        <end position="224"/>
    </location>
</feature>